<dbReference type="STRING" id="196109.A0A136IU83"/>
<name>A0A136IU83_9PEZI</name>
<organism evidence="2 3">
    <name type="scientific">Microdochium bolleyi</name>
    <dbReference type="NCBI Taxonomy" id="196109"/>
    <lineage>
        <taxon>Eukaryota</taxon>
        <taxon>Fungi</taxon>
        <taxon>Dikarya</taxon>
        <taxon>Ascomycota</taxon>
        <taxon>Pezizomycotina</taxon>
        <taxon>Sordariomycetes</taxon>
        <taxon>Xylariomycetidae</taxon>
        <taxon>Xylariales</taxon>
        <taxon>Microdochiaceae</taxon>
        <taxon>Microdochium</taxon>
    </lineage>
</organism>
<evidence type="ECO:0000313" key="2">
    <source>
        <dbReference type="EMBL" id="KXJ88540.1"/>
    </source>
</evidence>
<accession>A0A136IU83</accession>
<protein>
    <submittedName>
        <fullName evidence="2">Uncharacterized protein</fullName>
    </submittedName>
</protein>
<dbReference type="InParanoid" id="A0A136IU83"/>
<reference evidence="3" key="1">
    <citation type="submission" date="2016-02" db="EMBL/GenBank/DDBJ databases">
        <title>Draft genome sequence of Microdochium bolleyi, a fungal endophyte of beachgrass.</title>
        <authorList>
            <consortium name="DOE Joint Genome Institute"/>
            <person name="David A.S."/>
            <person name="May G."/>
            <person name="Haridas S."/>
            <person name="Lim J."/>
            <person name="Wang M."/>
            <person name="Labutti K."/>
            <person name="Lipzen A."/>
            <person name="Barry K."/>
            <person name="Grigoriev I.V."/>
        </authorList>
    </citation>
    <scope>NUCLEOTIDE SEQUENCE [LARGE SCALE GENOMIC DNA]</scope>
    <source>
        <strain evidence="3">J235TASD1</strain>
    </source>
</reference>
<evidence type="ECO:0000256" key="1">
    <source>
        <dbReference type="SAM" id="Coils"/>
    </source>
</evidence>
<proteinExistence type="predicted"/>
<feature type="non-terminal residue" evidence="2">
    <location>
        <position position="54"/>
    </location>
</feature>
<sequence length="54" mass="6212">MRKTMGTQHLEEYYKIKGLLGAEKQRSNNLAKELDDVIEQLEAKGPELEELHAD</sequence>
<gene>
    <name evidence="2" type="ORF">Micbo1qcDRAFT_166586</name>
</gene>
<dbReference type="EMBL" id="KQ964258">
    <property type="protein sequence ID" value="KXJ88540.1"/>
    <property type="molecule type" value="Genomic_DNA"/>
</dbReference>
<evidence type="ECO:0000313" key="3">
    <source>
        <dbReference type="Proteomes" id="UP000070501"/>
    </source>
</evidence>
<feature type="coiled-coil region" evidence="1">
    <location>
        <begin position="24"/>
        <end position="51"/>
    </location>
</feature>
<keyword evidence="3" id="KW-1185">Reference proteome</keyword>
<keyword evidence="1" id="KW-0175">Coiled coil</keyword>
<dbReference type="OrthoDB" id="343070at2759"/>
<dbReference type="AlphaFoldDB" id="A0A136IU83"/>
<dbReference type="Proteomes" id="UP000070501">
    <property type="component" value="Unassembled WGS sequence"/>
</dbReference>